<evidence type="ECO:0000256" key="3">
    <source>
        <dbReference type="ARBA" id="ARBA00012729"/>
    </source>
</evidence>
<dbReference type="InterPro" id="IPR000757">
    <property type="entry name" value="Beta-glucanase-like"/>
</dbReference>
<dbReference type="AlphaFoldDB" id="A0A4Q4T0V1"/>
<dbReference type="SUPFAM" id="SSF49899">
    <property type="entry name" value="Concanavalin A-like lectins/glucanases"/>
    <property type="match status" value="1"/>
</dbReference>
<evidence type="ECO:0000313" key="17">
    <source>
        <dbReference type="EMBL" id="RYO96730.1"/>
    </source>
</evidence>
<evidence type="ECO:0000259" key="16">
    <source>
        <dbReference type="PROSITE" id="PS51762"/>
    </source>
</evidence>
<feature type="domain" description="GH16" evidence="16">
    <location>
        <begin position="31"/>
        <end position="234"/>
    </location>
</feature>
<dbReference type="EMBL" id="QJNU01000506">
    <property type="protein sequence ID" value="RYO96730.1"/>
    <property type="molecule type" value="Genomic_DNA"/>
</dbReference>
<keyword evidence="6 15" id="KW-0732">Signal</keyword>
<keyword evidence="18" id="KW-1185">Reference proteome</keyword>
<comment type="catalytic activity">
    <reaction evidence="1">
        <text>Random endo-hydrolysis of N-acetyl-beta-D-glucosaminide (1-&gt;4)-beta-linkages in chitin and chitodextrins.</text>
        <dbReference type="EC" id="3.2.1.14"/>
    </reaction>
</comment>
<evidence type="ECO:0000256" key="10">
    <source>
        <dbReference type="ARBA" id="ARBA00023295"/>
    </source>
</evidence>
<dbReference type="Gene3D" id="2.60.120.200">
    <property type="match status" value="1"/>
</dbReference>
<dbReference type="GO" id="GO:0008843">
    <property type="term" value="F:endochitinase activity"/>
    <property type="evidence" value="ECO:0007669"/>
    <property type="project" value="UniProtKB-EC"/>
</dbReference>
<dbReference type="EC" id="3.2.1.14" evidence="3"/>
<evidence type="ECO:0000313" key="18">
    <source>
        <dbReference type="Proteomes" id="UP000293360"/>
    </source>
</evidence>
<keyword evidence="14" id="KW-0812">Transmembrane</keyword>
<dbReference type="GO" id="GO:0009277">
    <property type="term" value="C:fungal-type cell wall"/>
    <property type="evidence" value="ECO:0007669"/>
    <property type="project" value="TreeGrafter"/>
</dbReference>
<gene>
    <name evidence="17" type="ORF">DL764_007416</name>
</gene>
<accession>A0A4Q4T0V1</accession>
<dbReference type="InterPro" id="IPR050546">
    <property type="entry name" value="Glycosyl_Hydrlase_16"/>
</dbReference>
<keyword evidence="7" id="KW-0378">Hydrolase</keyword>
<keyword evidence="5" id="KW-0808">Transferase</keyword>
<protein>
    <recommendedName>
        <fullName evidence="3">chitinase</fullName>
        <ecNumber evidence="3">3.2.1.14</ecNumber>
    </recommendedName>
</protein>
<dbReference type="Proteomes" id="UP000293360">
    <property type="component" value="Unassembled WGS sequence"/>
</dbReference>
<name>A0A4Q4T0V1_9PEZI</name>
<evidence type="ECO:0000256" key="7">
    <source>
        <dbReference type="ARBA" id="ARBA00022801"/>
    </source>
</evidence>
<evidence type="ECO:0000256" key="14">
    <source>
        <dbReference type="SAM" id="Phobius"/>
    </source>
</evidence>
<organism evidence="17 18">
    <name type="scientific">Monosporascus ibericus</name>
    <dbReference type="NCBI Taxonomy" id="155417"/>
    <lineage>
        <taxon>Eukaryota</taxon>
        <taxon>Fungi</taxon>
        <taxon>Dikarya</taxon>
        <taxon>Ascomycota</taxon>
        <taxon>Pezizomycotina</taxon>
        <taxon>Sordariomycetes</taxon>
        <taxon>Xylariomycetidae</taxon>
        <taxon>Xylariales</taxon>
        <taxon>Xylariales incertae sedis</taxon>
        <taxon>Monosporascus</taxon>
    </lineage>
</organism>
<evidence type="ECO:0000256" key="9">
    <source>
        <dbReference type="ARBA" id="ARBA00023180"/>
    </source>
</evidence>
<dbReference type="GO" id="GO:0005975">
    <property type="term" value="P:carbohydrate metabolic process"/>
    <property type="evidence" value="ECO:0007669"/>
    <property type="project" value="InterPro"/>
</dbReference>
<dbReference type="PANTHER" id="PTHR10963">
    <property type="entry name" value="GLYCOSYL HYDROLASE-RELATED"/>
    <property type="match status" value="1"/>
</dbReference>
<proteinExistence type="inferred from homology"/>
<dbReference type="GO" id="GO:0016020">
    <property type="term" value="C:membrane"/>
    <property type="evidence" value="ECO:0007669"/>
    <property type="project" value="UniProtKB-SubCell"/>
</dbReference>
<reference evidence="17 18" key="1">
    <citation type="submission" date="2018-06" db="EMBL/GenBank/DDBJ databases">
        <title>Complete Genomes of Monosporascus.</title>
        <authorList>
            <person name="Robinson A.J."/>
            <person name="Natvig D.O."/>
        </authorList>
    </citation>
    <scope>NUCLEOTIDE SEQUENCE [LARGE SCALE GENOMIC DNA]</scope>
    <source>
        <strain evidence="17 18">CBS 110550</strain>
    </source>
</reference>
<comment type="subcellular location">
    <subcellularLocation>
        <location evidence="2">Membrane</location>
    </subcellularLocation>
</comment>
<feature type="region of interest" description="Disordered" evidence="13">
    <location>
        <begin position="369"/>
        <end position="419"/>
    </location>
</feature>
<dbReference type="PANTHER" id="PTHR10963:SF27">
    <property type="entry name" value="GLYCOSIDASE-RELATED"/>
    <property type="match status" value="1"/>
</dbReference>
<evidence type="ECO:0000256" key="6">
    <source>
        <dbReference type="ARBA" id="ARBA00022729"/>
    </source>
</evidence>
<evidence type="ECO:0000256" key="8">
    <source>
        <dbReference type="ARBA" id="ARBA00023136"/>
    </source>
</evidence>
<keyword evidence="9" id="KW-0325">Glycoprotein</keyword>
<evidence type="ECO:0000256" key="2">
    <source>
        <dbReference type="ARBA" id="ARBA00004370"/>
    </source>
</evidence>
<feature type="chain" id="PRO_5020889805" description="chitinase" evidence="15">
    <location>
        <begin position="23"/>
        <end position="419"/>
    </location>
</feature>
<evidence type="ECO:0000256" key="12">
    <source>
        <dbReference type="ARBA" id="ARBA00038074"/>
    </source>
</evidence>
<comment type="similarity">
    <text evidence="12">Belongs to the glycosyl hydrolase 16 family. CRH1 subfamily.</text>
</comment>
<keyword evidence="4" id="KW-0328">Glycosyltransferase</keyword>
<feature type="transmembrane region" description="Helical" evidence="14">
    <location>
        <begin position="303"/>
        <end position="323"/>
    </location>
</feature>
<evidence type="ECO:0000256" key="1">
    <source>
        <dbReference type="ARBA" id="ARBA00000822"/>
    </source>
</evidence>
<dbReference type="STRING" id="155417.A0A4Q4T0V1"/>
<evidence type="ECO:0000256" key="13">
    <source>
        <dbReference type="SAM" id="MobiDB-lite"/>
    </source>
</evidence>
<dbReference type="PROSITE" id="PS51762">
    <property type="entry name" value="GH16_2"/>
    <property type="match status" value="1"/>
</dbReference>
<keyword evidence="8 14" id="KW-0472">Membrane</keyword>
<evidence type="ECO:0000256" key="11">
    <source>
        <dbReference type="ARBA" id="ARBA00023316"/>
    </source>
</evidence>
<dbReference type="OrthoDB" id="4781at2759"/>
<keyword evidence="11" id="KW-0961">Cell wall biogenesis/degradation</keyword>
<dbReference type="GO" id="GO:0016757">
    <property type="term" value="F:glycosyltransferase activity"/>
    <property type="evidence" value="ECO:0007669"/>
    <property type="project" value="UniProtKB-KW"/>
</dbReference>
<dbReference type="Pfam" id="PF00722">
    <property type="entry name" value="Glyco_hydro_16"/>
    <property type="match status" value="1"/>
</dbReference>
<feature type="signal peptide" evidence="15">
    <location>
        <begin position="1"/>
        <end position="22"/>
    </location>
</feature>
<evidence type="ECO:0000256" key="4">
    <source>
        <dbReference type="ARBA" id="ARBA00022676"/>
    </source>
</evidence>
<keyword evidence="10" id="KW-0326">Glycosidase</keyword>
<comment type="caution">
    <text evidence="17">The sequence shown here is derived from an EMBL/GenBank/DDBJ whole genome shotgun (WGS) entry which is preliminary data.</text>
</comment>
<dbReference type="GO" id="GO:0031505">
    <property type="term" value="P:fungal-type cell wall organization"/>
    <property type="evidence" value="ECO:0007669"/>
    <property type="project" value="TreeGrafter"/>
</dbReference>
<keyword evidence="14" id="KW-1133">Transmembrane helix</keyword>
<dbReference type="InterPro" id="IPR013320">
    <property type="entry name" value="ConA-like_dom_sf"/>
</dbReference>
<evidence type="ECO:0000256" key="5">
    <source>
        <dbReference type="ARBA" id="ARBA00022679"/>
    </source>
</evidence>
<evidence type="ECO:0000256" key="15">
    <source>
        <dbReference type="SAM" id="SignalP"/>
    </source>
</evidence>
<sequence length="419" mass="45653">MARSLLFSVLGLLPSFLPLVTAQLFTDCNPLHETCPPDPALGTAHTFHFNGTAIPDSTWTTTAGRVEFDLDKGATFTIRQKGESPTLISNFYFFWGKTEVILKASPGQGIVSSIVWMSDLLDEVDWEFLGGQPLNASTNYFGKGEPDFRNAGYHLVEGGVQDDYHNYTSVWTKDQLDWYIDGNLVRTLLAKDANNTRNYPQTPMKLSLGIWAGGDPDLPQGTIDWAGGLTDFSKGPYSMYVKSAHVEDYSTGKEYIYTDHSGSWESIKIVEGNSTAAESINKEPEKSLGEKWDELPAGTKTGVYLGAGGLASVLVAALLFYYIKQHRAGAREAAMAEHENERERMEMERFRKSRGPDALAFDGVDASEAAKGPSVNVGYALPDSPPGSSAGPPEKGWDPTSNNSGAPPSMPLLGQQGRF</sequence>
<dbReference type="CDD" id="cd02183">
    <property type="entry name" value="GH16_fungal_CRH1_transglycosylase"/>
    <property type="match status" value="1"/>
</dbReference>